<evidence type="ECO:0000259" key="1">
    <source>
        <dbReference type="PROSITE" id="PS51186"/>
    </source>
</evidence>
<reference evidence="2" key="1">
    <citation type="submission" date="2020-05" db="EMBL/GenBank/DDBJ databases">
        <title>Phylogenomic resolution of chytrid fungi.</title>
        <authorList>
            <person name="Stajich J.E."/>
            <person name="Amses K."/>
            <person name="Simmons R."/>
            <person name="Seto K."/>
            <person name="Myers J."/>
            <person name="Bonds A."/>
            <person name="Quandt C.A."/>
            <person name="Barry K."/>
            <person name="Liu P."/>
            <person name="Grigoriev I."/>
            <person name="Longcore J.E."/>
            <person name="James T.Y."/>
        </authorList>
    </citation>
    <scope>NUCLEOTIDE SEQUENCE</scope>
    <source>
        <strain evidence="2">JEL0379</strain>
    </source>
</reference>
<proteinExistence type="predicted"/>
<feature type="domain" description="N-acetyltransferase" evidence="1">
    <location>
        <begin position="4"/>
        <end position="206"/>
    </location>
</feature>
<dbReference type="Gene3D" id="3.40.630.30">
    <property type="match status" value="1"/>
</dbReference>
<dbReference type="PROSITE" id="PS51186">
    <property type="entry name" value="GNAT"/>
    <property type="match status" value="1"/>
</dbReference>
<dbReference type="Proteomes" id="UP001212152">
    <property type="component" value="Unassembled WGS sequence"/>
</dbReference>
<evidence type="ECO:0000313" key="3">
    <source>
        <dbReference type="Proteomes" id="UP001212152"/>
    </source>
</evidence>
<dbReference type="PANTHER" id="PTHR43617:SF34">
    <property type="entry name" value="PUTATIVE-RELATED"/>
    <property type="match status" value="1"/>
</dbReference>
<dbReference type="AlphaFoldDB" id="A0AAD5TUY7"/>
<comment type="caution">
    <text evidence="2">The sequence shown here is derived from an EMBL/GenBank/DDBJ whole genome shotgun (WGS) entry which is preliminary data.</text>
</comment>
<keyword evidence="3" id="KW-1185">Reference proteome</keyword>
<gene>
    <name evidence="2" type="ORF">HDU87_000132</name>
</gene>
<accession>A0AAD5TUY7</accession>
<dbReference type="Pfam" id="PF13508">
    <property type="entry name" value="Acetyltransf_7"/>
    <property type="match status" value="1"/>
</dbReference>
<dbReference type="InterPro" id="IPR000182">
    <property type="entry name" value="GNAT_dom"/>
</dbReference>
<sequence length="206" mass="22710">MPDIAIRPATPADGPAVGVLFCASAIHAYDAFFPPGTCAPFYTHDRHIPRWTQRIENLAPGHQLLVATIPDRKNDPSKRIIAGFIEVGPRDPESLDLAPSTPNIGEIHYIFCDPRFLGAGIGRALLVAGEDALRRTPITATATTADVSENQQQFVDTAVIHVFVENKEACAFYERLGYVSLGKVQLDKEFRGMGYDVDSIWYQKKL</sequence>
<dbReference type="SUPFAM" id="SSF55729">
    <property type="entry name" value="Acyl-CoA N-acyltransferases (Nat)"/>
    <property type="match status" value="1"/>
</dbReference>
<dbReference type="InterPro" id="IPR016181">
    <property type="entry name" value="Acyl_CoA_acyltransferase"/>
</dbReference>
<dbReference type="EMBL" id="JADGJQ010000001">
    <property type="protein sequence ID" value="KAJ3185509.1"/>
    <property type="molecule type" value="Genomic_DNA"/>
</dbReference>
<dbReference type="CDD" id="cd04301">
    <property type="entry name" value="NAT_SF"/>
    <property type="match status" value="1"/>
</dbReference>
<evidence type="ECO:0000313" key="2">
    <source>
        <dbReference type="EMBL" id="KAJ3185509.1"/>
    </source>
</evidence>
<dbReference type="PANTHER" id="PTHR43617">
    <property type="entry name" value="L-AMINO ACID N-ACETYLTRANSFERASE"/>
    <property type="match status" value="1"/>
</dbReference>
<organism evidence="2 3">
    <name type="scientific">Geranomyces variabilis</name>
    <dbReference type="NCBI Taxonomy" id="109894"/>
    <lineage>
        <taxon>Eukaryota</taxon>
        <taxon>Fungi</taxon>
        <taxon>Fungi incertae sedis</taxon>
        <taxon>Chytridiomycota</taxon>
        <taxon>Chytridiomycota incertae sedis</taxon>
        <taxon>Chytridiomycetes</taxon>
        <taxon>Spizellomycetales</taxon>
        <taxon>Powellomycetaceae</taxon>
        <taxon>Geranomyces</taxon>
    </lineage>
</organism>
<name>A0AAD5TUY7_9FUNG</name>
<dbReference type="InterPro" id="IPR050276">
    <property type="entry name" value="MshD_Acetyltransferase"/>
</dbReference>
<protein>
    <recommendedName>
        <fullName evidence="1">N-acetyltransferase domain-containing protein</fullName>
    </recommendedName>
</protein>
<dbReference type="GO" id="GO:0016747">
    <property type="term" value="F:acyltransferase activity, transferring groups other than amino-acyl groups"/>
    <property type="evidence" value="ECO:0007669"/>
    <property type="project" value="InterPro"/>
</dbReference>